<accession>A0A5C7W071</accession>
<dbReference type="Pfam" id="PF08448">
    <property type="entry name" value="PAS_4"/>
    <property type="match status" value="1"/>
</dbReference>
<feature type="domain" description="PAS fold-4" evidence="2">
    <location>
        <begin position="35"/>
        <end position="85"/>
    </location>
</feature>
<gene>
    <name evidence="3" type="ORF">E6Q69_13010</name>
</gene>
<comment type="caution">
    <text evidence="3">The sequence shown here is derived from an EMBL/GenBank/DDBJ whole genome shotgun (WGS) entry which is preliminary data.</text>
</comment>
<organism evidence="3 4">
    <name type="scientific">Aquipseudomonas alcaligenes</name>
    <name type="common">Pseudomonas alcaligenes</name>
    <dbReference type="NCBI Taxonomy" id="43263"/>
    <lineage>
        <taxon>Bacteria</taxon>
        <taxon>Pseudomonadati</taxon>
        <taxon>Pseudomonadota</taxon>
        <taxon>Gammaproteobacteria</taxon>
        <taxon>Pseudomonadales</taxon>
        <taxon>Pseudomonadaceae</taxon>
        <taxon>Aquipseudomonas</taxon>
    </lineage>
</organism>
<dbReference type="AlphaFoldDB" id="A0A5C7W071"/>
<dbReference type="InterPro" id="IPR035965">
    <property type="entry name" value="PAS-like_dom_sf"/>
</dbReference>
<evidence type="ECO:0000313" key="4">
    <source>
        <dbReference type="Proteomes" id="UP000321110"/>
    </source>
</evidence>
<dbReference type="EMBL" id="SSFO01000217">
    <property type="protein sequence ID" value="TXI30729.1"/>
    <property type="molecule type" value="Genomic_DNA"/>
</dbReference>
<name>A0A5C7W071_AQUAC</name>
<protein>
    <recommendedName>
        <fullName evidence="2">PAS fold-4 domain-containing protein</fullName>
    </recommendedName>
</protein>
<evidence type="ECO:0000259" key="2">
    <source>
        <dbReference type="Pfam" id="PF08448"/>
    </source>
</evidence>
<keyword evidence="1" id="KW-0418">Kinase</keyword>
<sequence>MFPLLILVALLPSLLLLALLQRHRRLLKQQRALLAQLEFGALEVSANGRVRWHNEPAPALLGQAEDSLRGARLADLLPAAALDALTNRVACRCAAPTARYARCRSGASMARAACC</sequence>
<dbReference type="Gene3D" id="3.30.450.20">
    <property type="entry name" value="PAS domain"/>
    <property type="match status" value="1"/>
</dbReference>
<reference evidence="3 4" key="1">
    <citation type="submission" date="2018-09" db="EMBL/GenBank/DDBJ databases">
        <title>Metagenome Assembled Genomes from an Advanced Water Purification Facility.</title>
        <authorList>
            <person name="Stamps B.W."/>
            <person name="Spear J.R."/>
        </authorList>
    </citation>
    <scope>NUCLEOTIDE SEQUENCE [LARGE SCALE GENOMIC DNA]</scope>
    <source>
        <strain evidence="3">Bin_52_1</strain>
    </source>
</reference>
<evidence type="ECO:0000256" key="1">
    <source>
        <dbReference type="ARBA" id="ARBA00022777"/>
    </source>
</evidence>
<proteinExistence type="predicted"/>
<dbReference type="SUPFAM" id="SSF55785">
    <property type="entry name" value="PYP-like sensor domain (PAS domain)"/>
    <property type="match status" value="1"/>
</dbReference>
<dbReference type="InterPro" id="IPR013656">
    <property type="entry name" value="PAS_4"/>
</dbReference>
<dbReference type="Proteomes" id="UP000321110">
    <property type="component" value="Unassembled WGS sequence"/>
</dbReference>
<evidence type="ECO:0000313" key="3">
    <source>
        <dbReference type="EMBL" id="TXI30729.1"/>
    </source>
</evidence>
<dbReference type="GO" id="GO:0016301">
    <property type="term" value="F:kinase activity"/>
    <property type="evidence" value="ECO:0007669"/>
    <property type="project" value="UniProtKB-KW"/>
</dbReference>
<keyword evidence="1" id="KW-0808">Transferase</keyword>